<evidence type="ECO:0000313" key="3">
    <source>
        <dbReference type="Proteomes" id="UP001642464"/>
    </source>
</evidence>
<feature type="compositionally biased region" description="Low complexity" evidence="1">
    <location>
        <begin position="48"/>
        <end position="65"/>
    </location>
</feature>
<name>A0ABP0J3E7_9DINO</name>
<feature type="non-terminal residue" evidence="2">
    <location>
        <position position="1"/>
    </location>
</feature>
<feature type="region of interest" description="Disordered" evidence="1">
    <location>
        <begin position="1"/>
        <end position="129"/>
    </location>
</feature>
<comment type="caution">
    <text evidence="2">The sequence shown here is derived from an EMBL/GenBank/DDBJ whole genome shotgun (WGS) entry which is preliminary data.</text>
</comment>
<dbReference type="EMBL" id="CAXAMM010005853">
    <property type="protein sequence ID" value="CAK9008876.1"/>
    <property type="molecule type" value="Genomic_DNA"/>
</dbReference>
<protein>
    <submittedName>
        <fullName evidence="2">Uncharacterized protein</fullName>
    </submittedName>
</protein>
<keyword evidence="3" id="KW-1185">Reference proteome</keyword>
<accession>A0ABP0J3E7</accession>
<organism evidence="2 3">
    <name type="scientific">Durusdinium trenchii</name>
    <dbReference type="NCBI Taxonomy" id="1381693"/>
    <lineage>
        <taxon>Eukaryota</taxon>
        <taxon>Sar</taxon>
        <taxon>Alveolata</taxon>
        <taxon>Dinophyceae</taxon>
        <taxon>Suessiales</taxon>
        <taxon>Symbiodiniaceae</taxon>
        <taxon>Durusdinium</taxon>
    </lineage>
</organism>
<reference evidence="2 3" key="1">
    <citation type="submission" date="2024-02" db="EMBL/GenBank/DDBJ databases">
        <authorList>
            <person name="Chen Y."/>
            <person name="Shah S."/>
            <person name="Dougan E. K."/>
            <person name="Thang M."/>
            <person name="Chan C."/>
        </authorList>
    </citation>
    <scope>NUCLEOTIDE SEQUENCE [LARGE SCALE GENOMIC DNA]</scope>
</reference>
<feature type="compositionally biased region" description="Basic and acidic residues" evidence="1">
    <location>
        <begin position="36"/>
        <end position="47"/>
    </location>
</feature>
<gene>
    <name evidence="2" type="ORF">SCF082_LOCUS10055</name>
</gene>
<sequence>GHAQPIHGAVVHGDVGDGGDGHEQRSHMANTEDQQGEARAEPEEKELAAPPARHAAQEDLQAPDDLPAPAPAPSSAEAVEVPAEEPVAEPVLQVEGPPEELPGDGEALARPEPERALVIQLPGSSNHLH</sequence>
<evidence type="ECO:0000256" key="1">
    <source>
        <dbReference type="SAM" id="MobiDB-lite"/>
    </source>
</evidence>
<evidence type="ECO:0000313" key="2">
    <source>
        <dbReference type="EMBL" id="CAK9008876.1"/>
    </source>
</evidence>
<proteinExistence type="predicted"/>
<dbReference type="Proteomes" id="UP001642464">
    <property type="component" value="Unassembled WGS sequence"/>
</dbReference>
<feature type="non-terminal residue" evidence="2">
    <location>
        <position position="129"/>
    </location>
</feature>